<evidence type="ECO:0000313" key="2">
    <source>
        <dbReference type="EMBL" id="TVU09319.1"/>
    </source>
</evidence>
<protein>
    <recommendedName>
        <fullName evidence="4">Dirigent protein</fullName>
    </recommendedName>
</protein>
<comment type="caution">
    <text evidence="2">The sequence shown here is derived from an EMBL/GenBank/DDBJ whole genome shotgun (WGS) entry which is preliminary data.</text>
</comment>
<accession>A0A5J9TDA6</accession>
<dbReference type="Proteomes" id="UP000324897">
    <property type="component" value="Chromosome 3"/>
</dbReference>
<dbReference type="Gramene" id="TVU09319">
    <property type="protein sequence ID" value="TVU09319"/>
    <property type="gene ID" value="EJB05_42785"/>
</dbReference>
<sequence length="116" mass="12077">MSMARSAAVLVLGAVLVLTSPAAGDVGVDAMPRGGRKMMGAIGEARGVVVRYFAKKRNGRFGGREVGQMEEGDGSVVIAMWRTAGVRSHRHVHGEGVIAAGLVLWWPGGKLGSHQG</sequence>
<dbReference type="AlphaFoldDB" id="A0A5J9TDA6"/>
<evidence type="ECO:0008006" key="4">
    <source>
        <dbReference type="Google" id="ProtNLM"/>
    </source>
</evidence>
<dbReference type="EMBL" id="RWGY01000039">
    <property type="protein sequence ID" value="TVU09319.1"/>
    <property type="molecule type" value="Genomic_DNA"/>
</dbReference>
<proteinExistence type="predicted"/>
<feature type="signal peptide" evidence="1">
    <location>
        <begin position="1"/>
        <end position="24"/>
    </location>
</feature>
<evidence type="ECO:0000313" key="3">
    <source>
        <dbReference type="Proteomes" id="UP000324897"/>
    </source>
</evidence>
<organism evidence="2 3">
    <name type="scientific">Eragrostis curvula</name>
    <name type="common">weeping love grass</name>
    <dbReference type="NCBI Taxonomy" id="38414"/>
    <lineage>
        <taxon>Eukaryota</taxon>
        <taxon>Viridiplantae</taxon>
        <taxon>Streptophyta</taxon>
        <taxon>Embryophyta</taxon>
        <taxon>Tracheophyta</taxon>
        <taxon>Spermatophyta</taxon>
        <taxon>Magnoliopsida</taxon>
        <taxon>Liliopsida</taxon>
        <taxon>Poales</taxon>
        <taxon>Poaceae</taxon>
        <taxon>PACMAD clade</taxon>
        <taxon>Chloridoideae</taxon>
        <taxon>Eragrostideae</taxon>
        <taxon>Eragrostidinae</taxon>
        <taxon>Eragrostis</taxon>
    </lineage>
</organism>
<feature type="chain" id="PRO_5023926415" description="Dirigent protein" evidence="1">
    <location>
        <begin position="25"/>
        <end position="116"/>
    </location>
</feature>
<evidence type="ECO:0000256" key="1">
    <source>
        <dbReference type="SAM" id="SignalP"/>
    </source>
</evidence>
<keyword evidence="3" id="KW-1185">Reference proteome</keyword>
<name>A0A5J9TDA6_9POAL</name>
<reference evidence="2 3" key="1">
    <citation type="journal article" date="2019" name="Sci. Rep.">
        <title>A high-quality genome of Eragrostis curvula grass provides insights into Poaceae evolution and supports new strategies to enhance forage quality.</title>
        <authorList>
            <person name="Carballo J."/>
            <person name="Santos B.A.C.M."/>
            <person name="Zappacosta D."/>
            <person name="Garbus I."/>
            <person name="Selva J.P."/>
            <person name="Gallo C.A."/>
            <person name="Diaz A."/>
            <person name="Albertini E."/>
            <person name="Caccamo M."/>
            <person name="Echenique V."/>
        </authorList>
    </citation>
    <scope>NUCLEOTIDE SEQUENCE [LARGE SCALE GENOMIC DNA]</scope>
    <source>
        <strain evidence="3">cv. Victoria</strain>
        <tissue evidence="2">Leaf</tissue>
    </source>
</reference>
<gene>
    <name evidence="2" type="ORF">EJB05_42785</name>
</gene>
<keyword evidence="1" id="KW-0732">Signal</keyword>